<protein>
    <recommendedName>
        <fullName evidence="4">Putative pterin-4-alpha-carbinolamine dehydratase</fullName>
        <ecNumber evidence="3">4.2.1.96</ecNumber>
    </recommendedName>
</protein>
<organism evidence="7 8">
    <name type="scientific">Actinomycetospora aurantiaca</name>
    <dbReference type="NCBI Taxonomy" id="3129233"/>
    <lineage>
        <taxon>Bacteria</taxon>
        <taxon>Bacillati</taxon>
        <taxon>Actinomycetota</taxon>
        <taxon>Actinomycetes</taxon>
        <taxon>Pseudonocardiales</taxon>
        <taxon>Pseudonocardiaceae</taxon>
        <taxon>Actinomycetospora</taxon>
    </lineage>
</organism>
<comment type="similarity">
    <text evidence="2">Belongs to the pterin-4-alpha-carbinolamine dehydratase family.</text>
</comment>
<dbReference type="Proteomes" id="UP001385809">
    <property type="component" value="Unassembled WGS sequence"/>
</dbReference>
<dbReference type="RefSeq" id="WP_337696749.1">
    <property type="nucleotide sequence ID" value="NZ_JBBEGN010000011.1"/>
</dbReference>
<evidence type="ECO:0000313" key="8">
    <source>
        <dbReference type="Proteomes" id="UP001385809"/>
    </source>
</evidence>
<evidence type="ECO:0000256" key="6">
    <source>
        <dbReference type="SAM" id="MobiDB-lite"/>
    </source>
</evidence>
<accession>A0ABU8MS94</accession>
<feature type="region of interest" description="Disordered" evidence="6">
    <location>
        <begin position="114"/>
        <end position="139"/>
    </location>
</feature>
<evidence type="ECO:0000313" key="7">
    <source>
        <dbReference type="EMBL" id="MEJ2870183.1"/>
    </source>
</evidence>
<keyword evidence="8" id="KW-1185">Reference proteome</keyword>
<evidence type="ECO:0000256" key="1">
    <source>
        <dbReference type="ARBA" id="ARBA00001554"/>
    </source>
</evidence>
<dbReference type="InterPro" id="IPR018727">
    <property type="entry name" value="DUF2267"/>
</dbReference>
<dbReference type="Pfam" id="PF10025">
    <property type="entry name" value="DUF2267"/>
    <property type="match status" value="1"/>
</dbReference>
<name>A0ABU8MS94_9PSEU</name>
<evidence type="ECO:0000256" key="5">
    <source>
        <dbReference type="ARBA" id="ARBA00023239"/>
    </source>
</evidence>
<gene>
    <name evidence="7" type="ORF">WCD74_20605</name>
</gene>
<dbReference type="Pfam" id="PF01329">
    <property type="entry name" value="Pterin_4a"/>
    <property type="match status" value="1"/>
</dbReference>
<evidence type="ECO:0000256" key="2">
    <source>
        <dbReference type="ARBA" id="ARBA00006472"/>
    </source>
</evidence>
<dbReference type="Gene3D" id="1.10.490.110">
    <property type="entry name" value="Uncharacterized conserved protein DUF2267"/>
    <property type="match status" value="1"/>
</dbReference>
<dbReference type="SUPFAM" id="SSF55248">
    <property type="entry name" value="PCD-like"/>
    <property type="match status" value="1"/>
</dbReference>
<dbReference type="InterPro" id="IPR001533">
    <property type="entry name" value="Pterin_deHydtase"/>
</dbReference>
<dbReference type="EC" id="4.2.1.96" evidence="3"/>
<sequence length="235" mass="24708">MRHQEFLSGVATRAGLERTDDAREGTTATLATLAEVLPADDRDALAGALPTLLTHEAGLDAEPGRGEPGALVETVARRTGWSPERARYVLSAVVEQLAAEDPDLGGRVAGVLPDDLRPTGGPALPPDAADAGSEGRPQPVDADAVARALTRLTDWSGDVTGIERTIELPSERLDLVLARVRDVEHELAHRTRVVARTPGSVTLRARTESMQVVTELDIALAERVDDVVAAVGSGG</sequence>
<evidence type="ECO:0000256" key="3">
    <source>
        <dbReference type="ARBA" id="ARBA00013252"/>
    </source>
</evidence>
<dbReference type="InterPro" id="IPR038282">
    <property type="entry name" value="DUF2267_sf"/>
</dbReference>
<evidence type="ECO:0000256" key="4">
    <source>
        <dbReference type="ARBA" id="ARBA00021735"/>
    </source>
</evidence>
<comment type="caution">
    <text evidence="7">The sequence shown here is derived from an EMBL/GenBank/DDBJ whole genome shotgun (WGS) entry which is preliminary data.</text>
</comment>
<dbReference type="InterPro" id="IPR036428">
    <property type="entry name" value="PCD_sf"/>
</dbReference>
<comment type="catalytic activity">
    <reaction evidence="1">
        <text>(4aS,6R)-4a-hydroxy-L-erythro-5,6,7,8-tetrahydrobiopterin = (6R)-L-erythro-6,7-dihydrobiopterin + H2O</text>
        <dbReference type="Rhea" id="RHEA:11920"/>
        <dbReference type="ChEBI" id="CHEBI:15377"/>
        <dbReference type="ChEBI" id="CHEBI:15642"/>
        <dbReference type="ChEBI" id="CHEBI:43120"/>
        <dbReference type="EC" id="4.2.1.96"/>
    </reaction>
</comment>
<reference evidence="7 8" key="1">
    <citation type="submission" date="2024-03" db="EMBL/GenBank/DDBJ databases">
        <title>Actinomycetospora sp. OC33-EN08, a novel actinomycete isolated from wild orchid (Aerides multiflora).</title>
        <authorList>
            <person name="Suriyachadkun C."/>
        </authorList>
    </citation>
    <scope>NUCLEOTIDE SEQUENCE [LARGE SCALE GENOMIC DNA]</scope>
    <source>
        <strain evidence="7 8">OC33-EN08</strain>
    </source>
</reference>
<dbReference type="EMBL" id="JBBEGN010000011">
    <property type="protein sequence ID" value="MEJ2870183.1"/>
    <property type="molecule type" value="Genomic_DNA"/>
</dbReference>
<proteinExistence type="inferred from homology"/>
<keyword evidence="5" id="KW-0456">Lyase</keyword>
<feature type="compositionally biased region" description="Low complexity" evidence="6">
    <location>
        <begin position="118"/>
        <end position="132"/>
    </location>
</feature>